<dbReference type="EMBL" id="JAQONE010000023">
    <property type="protein sequence ID" value="MDC2830026.1"/>
    <property type="molecule type" value="Genomic_DNA"/>
</dbReference>
<evidence type="ECO:0000313" key="2">
    <source>
        <dbReference type="Proteomes" id="UP001220670"/>
    </source>
</evidence>
<dbReference type="AlphaFoldDB" id="A0AAJ1HSN4"/>
<dbReference type="PROSITE" id="PS51257">
    <property type="entry name" value="PROKAR_LIPOPROTEIN"/>
    <property type="match status" value="1"/>
</dbReference>
<dbReference type="RefSeq" id="WP_272209126.1">
    <property type="nucleotide sequence ID" value="NZ_JAQOMW010000021.1"/>
</dbReference>
<evidence type="ECO:0000313" key="1">
    <source>
        <dbReference type="EMBL" id="MDC2830026.1"/>
    </source>
</evidence>
<gene>
    <name evidence="1" type="ORF">PO250_06920</name>
</gene>
<accession>A0AAJ1HSN4</accession>
<protein>
    <recommendedName>
        <fullName evidence="3">Lipoprotein</fullName>
    </recommendedName>
</protein>
<proteinExistence type="predicted"/>
<comment type="caution">
    <text evidence="1">The sequence shown here is derived from an EMBL/GenBank/DDBJ whole genome shotgun (WGS) entry which is preliminary data.</text>
</comment>
<reference evidence="1" key="1">
    <citation type="submission" date="2023-01" db="EMBL/GenBank/DDBJ databases">
        <title>Genome analysis of 13 Lactobacillus isolated from gut of wild boar.</title>
        <authorList>
            <person name="Papp P."/>
            <person name="Libisch B."/>
            <person name="Nagy T."/>
            <person name="Olasz F."/>
        </authorList>
    </citation>
    <scope>NUCLEOTIDE SEQUENCE</scope>
    <source>
        <strain evidence="1">F146</strain>
    </source>
</reference>
<dbReference type="Proteomes" id="UP001220670">
    <property type="component" value="Unassembled WGS sequence"/>
</dbReference>
<sequence length="224" mass="24791">MKRIWPVVSVVVAGIVLAGCSHVSKVKTVDKFATIEVQGKSSKNKVYYDDQLGNKGSVKTDDGSFYIDLPRKKSTTTIEISANSNLSSAKKVSIPASKPINSWSDYVTTYDSRDYELPNSFENLTSGTHSTTFNGVKVTYYLDNGDLMAIRITSKTASVKQFAKVVSDVSTGTDFNYDFAKEKALRLGSTDKPVKTLNGKWGDYDSFRYHCSNVYGNLSFDIFK</sequence>
<name>A0AAJ1HSN4_LIMMU</name>
<evidence type="ECO:0008006" key="3">
    <source>
        <dbReference type="Google" id="ProtNLM"/>
    </source>
</evidence>
<organism evidence="1 2">
    <name type="scientific">Limosilactobacillus mucosae</name>
    <name type="common">Lactobacillus mucosae</name>
    <dbReference type="NCBI Taxonomy" id="97478"/>
    <lineage>
        <taxon>Bacteria</taxon>
        <taxon>Bacillati</taxon>
        <taxon>Bacillota</taxon>
        <taxon>Bacilli</taxon>
        <taxon>Lactobacillales</taxon>
        <taxon>Lactobacillaceae</taxon>
        <taxon>Limosilactobacillus</taxon>
    </lineage>
</organism>